<dbReference type="InterPro" id="IPR036770">
    <property type="entry name" value="Ankyrin_rpt-contain_sf"/>
</dbReference>
<name>A0A481ZC18_9VIRU</name>
<dbReference type="EMBL" id="MK500595">
    <property type="protein sequence ID" value="QBK93418.1"/>
    <property type="molecule type" value="Genomic_DNA"/>
</dbReference>
<organism evidence="1">
    <name type="scientific">Pithovirus LCPAC404</name>
    <dbReference type="NCBI Taxonomy" id="2506597"/>
    <lineage>
        <taxon>Viruses</taxon>
        <taxon>Pithoviruses</taxon>
    </lineage>
</organism>
<evidence type="ECO:0000313" key="1">
    <source>
        <dbReference type="EMBL" id="QBK93418.1"/>
    </source>
</evidence>
<sequence>MGSSFSSEDNTIVLDASAAGHLDILKYLKKEWTLEIAIQCIHEAIKGGHTHIIEHISDKIEWDDSHICECIEDTVKYGNLELLEYFNSRLDKCYSGDKIRNYIVSACSNVDDLNCLAIIKFIEHETNFEDWDICFVRECVMNAINVDNIETMKYIGRKCSENSKFQNDYIEAALQVRHFEIASYLIENSEIA</sequence>
<gene>
    <name evidence="1" type="ORF">LCPAC404_01220</name>
</gene>
<reference evidence="1" key="1">
    <citation type="journal article" date="2019" name="MBio">
        <title>Virus Genomes from Deep Sea Sediments Expand the Ocean Megavirome and Support Independent Origins of Viral Gigantism.</title>
        <authorList>
            <person name="Backstrom D."/>
            <person name="Yutin N."/>
            <person name="Jorgensen S.L."/>
            <person name="Dharamshi J."/>
            <person name="Homa F."/>
            <person name="Zaremba-Niedwiedzka K."/>
            <person name="Spang A."/>
            <person name="Wolf Y.I."/>
            <person name="Koonin E.V."/>
            <person name="Ettema T.J."/>
        </authorList>
    </citation>
    <scope>NUCLEOTIDE SEQUENCE</scope>
</reference>
<dbReference type="SUPFAM" id="SSF48403">
    <property type="entry name" value="Ankyrin repeat"/>
    <property type="match status" value="1"/>
</dbReference>
<protein>
    <submittedName>
        <fullName evidence="1">Ankyrin repeat protein</fullName>
    </submittedName>
</protein>
<accession>A0A481ZC18</accession>
<proteinExistence type="predicted"/>